<evidence type="ECO:0000313" key="2">
    <source>
        <dbReference type="Proteomes" id="UP000769766"/>
    </source>
</evidence>
<evidence type="ECO:0000313" key="1">
    <source>
        <dbReference type="EMBL" id="MBI2877547.1"/>
    </source>
</evidence>
<dbReference type="EMBL" id="JACPRF010000361">
    <property type="protein sequence ID" value="MBI2877547.1"/>
    <property type="molecule type" value="Genomic_DNA"/>
</dbReference>
<organism evidence="1 2">
    <name type="scientific">Tectimicrobiota bacterium</name>
    <dbReference type="NCBI Taxonomy" id="2528274"/>
    <lineage>
        <taxon>Bacteria</taxon>
        <taxon>Pseudomonadati</taxon>
        <taxon>Nitrospinota/Tectimicrobiota group</taxon>
        <taxon>Candidatus Tectimicrobiota</taxon>
    </lineage>
</organism>
<sequence length="66" mass="7371">MLQRKIWTALVLALICLLGWSKGLEAAGRRTPIAYDPTDKRGLIAYHKKGKGLRGRLLDVRGKRIG</sequence>
<dbReference type="Proteomes" id="UP000769766">
    <property type="component" value="Unassembled WGS sequence"/>
</dbReference>
<protein>
    <submittedName>
        <fullName evidence="1">Uncharacterized protein</fullName>
    </submittedName>
</protein>
<name>A0A932CQJ3_UNCTE</name>
<gene>
    <name evidence="1" type="ORF">HYY20_11760</name>
</gene>
<reference evidence="1" key="1">
    <citation type="submission" date="2020-07" db="EMBL/GenBank/DDBJ databases">
        <title>Huge and variable diversity of episymbiotic CPR bacteria and DPANN archaea in groundwater ecosystems.</title>
        <authorList>
            <person name="He C.Y."/>
            <person name="Keren R."/>
            <person name="Whittaker M."/>
            <person name="Farag I.F."/>
            <person name="Doudna J."/>
            <person name="Cate J.H.D."/>
            <person name="Banfield J.F."/>
        </authorList>
    </citation>
    <scope>NUCLEOTIDE SEQUENCE</scope>
    <source>
        <strain evidence="1">NC_groundwater_672_Ag_B-0.1um_62_36</strain>
    </source>
</reference>
<dbReference type="AlphaFoldDB" id="A0A932CQJ3"/>
<proteinExistence type="predicted"/>
<comment type="caution">
    <text evidence="1">The sequence shown here is derived from an EMBL/GenBank/DDBJ whole genome shotgun (WGS) entry which is preliminary data.</text>
</comment>
<accession>A0A932CQJ3</accession>